<dbReference type="InterPro" id="IPR001611">
    <property type="entry name" value="Leu-rich_rpt"/>
</dbReference>
<evidence type="ECO:0000313" key="6">
    <source>
        <dbReference type="EMBL" id="CAD7080786.1"/>
    </source>
</evidence>
<dbReference type="InParanoid" id="A0A7R8UHA8"/>
<dbReference type="GO" id="GO:0005886">
    <property type="term" value="C:plasma membrane"/>
    <property type="evidence" value="ECO:0007669"/>
    <property type="project" value="TreeGrafter"/>
</dbReference>
<evidence type="ECO:0000256" key="3">
    <source>
        <dbReference type="ARBA" id="ARBA00022737"/>
    </source>
</evidence>
<proteinExistence type="predicted"/>
<evidence type="ECO:0000259" key="5">
    <source>
        <dbReference type="SMART" id="SM00013"/>
    </source>
</evidence>
<reference evidence="6 7" key="1">
    <citation type="submission" date="2020-11" db="EMBL/GenBank/DDBJ databases">
        <authorList>
            <person name="Wallbank WR R."/>
            <person name="Pardo Diaz C."/>
            <person name="Kozak K."/>
            <person name="Martin S."/>
            <person name="Jiggins C."/>
            <person name="Moest M."/>
            <person name="Warren A I."/>
            <person name="Generalovic N T."/>
            <person name="Byers J.R.P. K."/>
            <person name="Montejo-Kovacevich G."/>
            <person name="Yen C E."/>
        </authorList>
    </citation>
    <scope>NUCLEOTIDE SEQUENCE [LARGE SCALE GENOMIC DNA]</scope>
</reference>
<dbReference type="InterPro" id="IPR000372">
    <property type="entry name" value="LRRNT"/>
</dbReference>
<evidence type="ECO:0000313" key="7">
    <source>
        <dbReference type="Proteomes" id="UP000594454"/>
    </source>
</evidence>
<feature type="domain" description="LRRNT" evidence="5">
    <location>
        <begin position="19"/>
        <end position="50"/>
    </location>
</feature>
<dbReference type="SMART" id="SM00013">
    <property type="entry name" value="LRRNT"/>
    <property type="match status" value="1"/>
</dbReference>
<dbReference type="SUPFAM" id="SSF52058">
    <property type="entry name" value="L domain-like"/>
    <property type="match status" value="1"/>
</dbReference>
<name>A0A7R8UHA8_HERIL</name>
<evidence type="ECO:0000256" key="1">
    <source>
        <dbReference type="ARBA" id="ARBA00022614"/>
    </source>
</evidence>
<dbReference type="PROSITE" id="PS51450">
    <property type="entry name" value="LRR"/>
    <property type="match status" value="1"/>
</dbReference>
<keyword evidence="3" id="KW-0677">Repeat</keyword>
<dbReference type="InterPro" id="IPR050541">
    <property type="entry name" value="LRR_TM_domain-containing"/>
</dbReference>
<accession>A0A7R8UHA8</accession>
<sequence>MLALVFFVAALIGPSVGLPCPRGCTCEQGRVRCINVHLSAIPAVPSDTIVLDLRFNQIRALPTNAFAGFPNLSTIFLSENRIGIIHDDAFAGLSHLRNLYLNDNRISKISADAFRGLPQLQNL</sequence>
<dbReference type="Pfam" id="PF13855">
    <property type="entry name" value="LRR_8"/>
    <property type="match status" value="1"/>
</dbReference>
<keyword evidence="2 4" id="KW-0732">Signal</keyword>
<protein>
    <recommendedName>
        <fullName evidence="5">LRRNT domain-containing protein</fullName>
    </recommendedName>
</protein>
<keyword evidence="1" id="KW-0433">Leucine-rich repeat</keyword>
<dbReference type="OrthoDB" id="823504at2759"/>
<dbReference type="PANTHER" id="PTHR24369:SF210">
    <property type="entry name" value="CHAOPTIN-RELATED"/>
    <property type="match status" value="1"/>
</dbReference>
<dbReference type="Proteomes" id="UP000594454">
    <property type="component" value="Chromosome 2"/>
</dbReference>
<gene>
    <name evidence="6" type="ORF">HERILL_LOCUS3924</name>
</gene>
<evidence type="ECO:0000256" key="2">
    <source>
        <dbReference type="ARBA" id="ARBA00022729"/>
    </source>
</evidence>
<dbReference type="Gene3D" id="3.80.10.10">
    <property type="entry name" value="Ribonuclease Inhibitor"/>
    <property type="match status" value="1"/>
</dbReference>
<organism evidence="6 7">
    <name type="scientific">Hermetia illucens</name>
    <name type="common">Black soldier fly</name>
    <dbReference type="NCBI Taxonomy" id="343691"/>
    <lineage>
        <taxon>Eukaryota</taxon>
        <taxon>Metazoa</taxon>
        <taxon>Ecdysozoa</taxon>
        <taxon>Arthropoda</taxon>
        <taxon>Hexapoda</taxon>
        <taxon>Insecta</taxon>
        <taxon>Pterygota</taxon>
        <taxon>Neoptera</taxon>
        <taxon>Endopterygota</taxon>
        <taxon>Diptera</taxon>
        <taxon>Brachycera</taxon>
        <taxon>Stratiomyomorpha</taxon>
        <taxon>Stratiomyidae</taxon>
        <taxon>Hermetiinae</taxon>
        <taxon>Hermetia</taxon>
    </lineage>
</organism>
<dbReference type="SMART" id="SM00369">
    <property type="entry name" value="LRR_TYP"/>
    <property type="match status" value="3"/>
</dbReference>
<dbReference type="PANTHER" id="PTHR24369">
    <property type="entry name" value="ANTIGEN BSP, PUTATIVE-RELATED"/>
    <property type="match status" value="1"/>
</dbReference>
<keyword evidence="7" id="KW-1185">Reference proteome</keyword>
<dbReference type="InterPro" id="IPR003591">
    <property type="entry name" value="Leu-rich_rpt_typical-subtyp"/>
</dbReference>
<evidence type="ECO:0000256" key="4">
    <source>
        <dbReference type="SAM" id="SignalP"/>
    </source>
</evidence>
<feature type="chain" id="PRO_5031509951" description="LRRNT domain-containing protein" evidence="4">
    <location>
        <begin position="18"/>
        <end position="123"/>
    </location>
</feature>
<dbReference type="AlphaFoldDB" id="A0A7R8UHA8"/>
<feature type="signal peptide" evidence="4">
    <location>
        <begin position="1"/>
        <end position="17"/>
    </location>
</feature>
<dbReference type="EMBL" id="LR899010">
    <property type="protein sequence ID" value="CAD7080786.1"/>
    <property type="molecule type" value="Genomic_DNA"/>
</dbReference>
<dbReference type="InterPro" id="IPR032675">
    <property type="entry name" value="LRR_dom_sf"/>
</dbReference>